<dbReference type="EMBL" id="ASPP01019098">
    <property type="protein sequence ID" value="ETO15467.1"/>
    <property type="molecule type" value="Genomic_DNA"/>
</dbReference>
<reference evidence="2 3" key="1">
    <citation type="journal article" date="2013" name="Curr. Biol.">
        <title>The Genome of the Foraminiferan Reticulomyxa filosa.</title>
        <authorList>
            <person name="Glockner G."/>
            <person name="Hulsmann N."/>
            <person name="Schleicher M."/>
            <person name="Noegel A.A."/>
            <person name="Eichinger L."/>
            <person name="Gallinger C."/>
            <person name="Pawlowski J."/>
            <person name="Sierra R."/>
            <person name="Euteneuer U."/>
            <person name="Pillet L."/>
            <person name="Moustafa A."/>
            <person name="Platzer M."/>
            <person name="Groth M."/>
            <person name="Szafranski K."/>
            <person name="Schliwa M."/>
        </authorList>
    </citation>
    <scope>NUCLEOTIDE SEQUENCE [LARGE SCALE GENOMIC DNA]</scope>
</reference>
<protein>
    <submittedName>
        <fullName evidence="2">Uncharacterized protein</fullName>
    </submittedName>
</protein>
<feature type="compositionally biased region" description="Basic residues" evidence="1">
    <location>
        <begin position="104"/>
        <end position="113"/>
    </location>
</feature>
<evidence type="ECO:0000313" key="3">
    <source>
        <dbReference type="Proteomes" id="UP000023152"/>
    </source>
</evidence>
<sequence>MYTFVIKHVCACYKIGIPPQRETYICISSSLKKRQTDLKCFKIGKKKLAFEPEQLMIVMNIFFVFKKLLLQQTTFRYNSFGGVGKRVEKKWSNKNKIINEKKGGNKKNKKKGNDKKNEVINKKKKGEIKKCENKRKKGFVIKKKKRDKKKNKNKKEKNK</sequence>
<keyword evidence="3" id="KW-1185">Reference proteome</keyword>
<organism evidence="2 3">
    <name type="scientific">Reticulomyxa filosa</name>
    <dbReference type="NCBI Taxonomy" id="46433"/>
    <lineage>
        <taxon>Eukaryota</taxon>
        <taxon>Sar</taxon>
        <taxon>Rhizaria</taxon>
        <taxon>Retaria</taxon>
        <taxon>Foraminifera</taxon>
        <taxon>Monothalamids</taxon>
        <taxon>Reticulomyxidae</taxon>
        <taxon>Reticulomyxa</taxon>
    </lineage>
</organism>
<evidence type="ECO:0000313" key="2">
    <source>
        <dbReference type="EMBL" id="ETO15467.1"/>
    </source>
</evidence>
<feature type="compositionally biased region" description="Basic and acidic residues" evidence="1">
    <location>
        <begin position="94"/>
        <end position="103"/>
    </location>
</feature>
<accession>X6MPW6</accession>
<feature type="region of interest" description="Disordered" evidence="1">
    <location>
        <begin position="94"/>
        <end position="159"/>
    </location>
</feature>
<gene>
    <name evidence="2" type="ORF">RFI_21898</name>
</gene>
<proteinExistence type="predicted"/>
<dbReference type="AlphaFoldDB" id="X6MPW6"/>
<evidence type="ECO:0000256" key="1">
    <source>
        <dbReference type="SAM" id="MobiDB-lite"/>
    </source>
</evidence>
<dbReference type="Proteomes" id="UP000023152">
    <property type="component" value="Unassembled WGS sequence"/>
</dbReference>
<feature type="compositionally biased region" description="Basic residues" evidence="1">
    <location>
        <begin position="122"/>
        <end position="159"/>
    </location>
</feature>
<name>X6MPW6_RETFI</name>
<comment type="caution">
    <text evidence="2">The sequence shown here is derived from an EMBL/GenBank/DDBJ whole genome shotgun (WGS) entry which is preliminary data.</text>
</comment>